<name>A0A1G4W9I2_9FLAO</name>
<dbReference type="Proteomes" id="UP000182124">
    <property type="component" value="Unassembled WGS sequence"/>
</dbReference>
<proteinExistence type="predicted"/>
<accession>A0A1G4W9I2</accession>
<feature type="domain" description="DNA mimic protein DMP19 C-terminal" evidence="1">
    <location>
        <begin position="36"/>
        <end position="149"/>
    </location>
</feature>
<sequence length="153" mass="18197">MKIDDILNLQNEEEIILKIGESIWKKTQYDYDNFSNLNEIERTFIYVDILEGQVNNGGFDQFFFNSSGDYTYEVLEAYENIGAYKTANLISEAINAFPKLPVSKDTETRRITMQDLSEEISEKWNQLDDKFYEYEENIMNYLIEYIKKNKEMI</sequence>
<dbReference type="RefSeq" id="WP_023576871.1">
    <property type="nucleotide sequence ID" value="NZ_FMTY01000012.1"/>
</dbReference>
<dbReference type="AlphaFoldDB" id="A0A1G4W9I2"/>
<organism evidence="2 3">
    <name type="scientific">Flavobacterium saliperosum</name>
    <dbReference type="NCBI Taxonomy" id="329186"/>
    <lineage>
        <taxon>Bacteria</taxon>
        <taxon>Pseudomonadati</taxon>
        <taxon>Bacteroidota</taxon>
        <taxon>Flavobacteriia</taxon>
        <taxon>Flavobacteriales</taxon>
        <taxon>Flavobacteriaceae</taxon>
        <taxon>Flavobacterium</taxon>
    </lineage>
</organism>
<dbReference type="Gene3D" id="1.20.1420.60">
    <property type="match status" value="1"/>
</dbReference>
<dbReference type="STRING" id="329186.SAMN02927925_02762"/>
<protein>
    <recommendedName>
        <fullName evidence="1">DNA mimic protein DMP19 C-terminal domain-containing protein</fullName>
    </recommendedName>
</protein>
<dbReference type="EMBL" id="FMTY01000012">
    <property type="protein sequence ID" value="SCX19016.1"/>
    <property type="molecule type" value="Genomic_DNA"/>
</dbReference>
<evidence type="ECO:0000313" key="2">
    <source>
        <dbReference type="EMBL" id="SCX19016.1"/>
    </source>
</evidence>
<dbReference type="Pfam" id="PF14300">
    <property type="entry name" value="DMP19"/>
    <property type="match status" value="1"/>
</dbReference>
<gene>
    <name evidence="2" type="ORF">SAMN02927925_02762</name>
</gene>
<evidence type="ECO:0000259" key="1">
    <source>
        <dbReference type="Pfam" id="PF14300"/>
    </source>
</evidence>
<reference evidence="2 3" key="1">
    <citation type="submission" date="2016-10" db="EMBL/GenBank/DDBJ databases">
        <authorList>
            <person name="de Groot N.N."/>
        </authorList>
    </citation>
    <scope>NUCLEOTIDE SEQUENCE [LARGE SCALE GENOMIC DNA]</scope>
    <source>
        <strain evidence="2 3">CGMCC 1.3801</strain>
    </source>
</reference>
<evidence type="ECO:0000313" key="3">
    <source>
        <dbReference type="Proteomes" id="UP000182124"/>
    </source>
</evidence>
<dbReference type="InterPro" id="IPR025402">
    <property type="entry name" value="DMP19_C"/>
</dbReference>
<dbReference type="eggNOG" id="ENOG5033A95">
    <property type="taxonomic scope" value="Bacteria"/>
</dbReference>